<sequence>MGSKAIVMSEEKAISRYNKTSFRAAPDCPGTTRSPSKKTAFTLDKSVQAKQNNYGFRATLPYA</sequence>
<dbReference type="Proteomes" id="UP000608923">
    <property type="component" value="Unassembled WGS sequence"/>
</dbReference>
<gene>
    <name evidence="1" type="ORF">GCM10010096_33980</name>
</gene>
<protein>
    <submittedName>
        <fullName evidence="1">Uncharacterized protein</fullName>
    </submittedName>
</protein>
<dbReference type="EMBL" id="BMZN01000005">
    <property type="protein sequence ID" value="GHC57939.1"/>
    <property type="molecule type" value="Genomic_DNA"/>
</dbReference>
<dbReference type="AlphaFoldDB" id="A0A8H9IK40"/>
<evidence type="ECO:0000313" key="2">
    <source>
        <dbReference type="Proteomes" id="UP000608923"/>
    </source>
</evidence>
<name>A0A8H9IK40_9BURK</name>
<comment type="caution">
    <text evidence="1">The sequence shown here is derived from an EMBL/GenBank/DDBJ whole genome shotgun (WGS) entry which is preliminary data.</text>
</comment>
<reference evidence="2" key="1">
    <citation type="journal article" date="2019" name="Int. J. Syst. Evol. Microbiol.">
        <title>The Global Catalogue of Microorganisms (GCM) 10K type strain sequencing project: providing services to taxonomists for standard genome sequencing and annotation.</title>
        <authorList>
            <consortium name="The Broad Institute Genomics Platform"/>
            <consortium name="The Broad Institute Genome Sequencing Center for Infectious Disease"/>
            <person name="Wu L."/>
            <person name="Ma J."/>
        </authorList>
    </citation>
    <scope>NUCLEOTIDE SEQUENCE [LARGE SCALE GENOMIC DNA]</scope>
    <source>
        <strain evidence="2">KCTC 42083</strain>
    </source>
</reference>
<keyword evidence="2" id="KW-1185">Reference proteome</keyword>
<proteinExistence type="predicted"/>
<evidence type="ECO:0000313" key="1">
    <source>
        <dbReference type="EMBL" id="GHC57939.1"/>
    </source>
</evidence>
<organism evidence="1 2">
    <name type="scientific">Alcaligenes pakistanensis</name>
    <dbReference type="NCBI Taxonomy" id="1482717"/>
    <lineage>
        <taxon>Bacteria</taxon>
        <taxon>Pseudomonadati</taxon>
        <taxon>Pseudomonadota</taxon>
        <taxon>Betaproteobacteria</taxon>
        <taxon>Burkholderiales</taxon>
        <taxon>Alcaligenaceae</taxon>
        <taxon>Alcaligenes</taxon>
    </lineage>
</organism>
<accession>A0A8H9IK40</accession>